<dbReference type="EMBL" id="CP014136">
    <property type="protein sequence ID" value="ATA18413.1"/>
    <property type="molecule type" value="Genomic_DNA"/>
</dbReference>
<dbReference type="OrthoDB" id="9812842at2"/>
<dbReference type="Pfam" id="PF22818">
    <property type="entry name" value="ApeI-like"/>
    <property type="match status" value="1"/>
</dbReference>
<reference evidence="2 3" key="1">
    <citation type="submission" date="2016-01" db="EMBL/GenBank/DDBJ databases">
        <authorList>
            <person name="Oliw E.H."/>
        </authorList>
    </citation>
    <scope>NUCLEOTIDE SEQUENCE [LARGE SCALE GENOMIC DNA]</scope>
    <source>
        <strain evidence="2 3">FRB97</strain>
    </source>
</reference>
<dbReference type="KEGG" id="gqu:AWC35_03075"/>
<evidence type="ECO:0000259" key="1">
    <source>
        <dbReference type="Pfam" id="PF22818"/>
    </source>
</evidence>
<feature type="domain" description="ApeI dehydratase-like" evidence="1">
    <location>
        <begin position="10"/>
        <end position="110"/>
    </location>
</feature>
<dbReference type="InterPro" id="IPR029069">
    <property type="entry name" value="HotDog_dom_sf"/>
</dbReference>
<dbReference type="Proteomes" id="UP000217182">
    <property type="component" value="Chromosome"/>
</dbReference>
<dbReference type="InterPro" id="IPR016962">
    <property type="entry name" value="Dehydrase_ECs4332_prd"/>
</dbReference>
<evidence type="ECO:0000313" key="3">
    <source>
        <dbReference type="Proteomes" id="UP000217182"/>
    </source>
</evidence>
<name>A0A250AWR2_9GAMM</name>
<protein>
    <submittedName>
        <fullName evidence="2">Hydroxymyristoyl-ACP dehydratase</fullName>
    </submittedName>
</protein>
<dbReference type="SUPFAM" id="SSF54637">
    <property type="entry name" value="Thioesterase/thiol ester dehydrase-isomerase"/>
    <property type="match status" value="1"/>
</dbReference>
<keyword evidence="3" id="KW-1185">Reference proteome</keyword>
<dbReference type="InterPro" id="IPR054545">
    <property type="entry name" value="ApeI-like"/>
</dbReference>
<dbReference type="AlphaFoldDB" id="A0A250AWR2"/>
<proteinExistence type="predicted"/>
<accession>A0A250AWR2</accession>
<organism evidence="2 3">
    <name type="scientific">Gibbsiella quercinecans</name>
    <dbReference type="NCBI Taxonomy" id="929813"/>
    <lineage>
        <taxon>Bacteria</taxon>
        <taxon>Pseudomonadati</taxon>
        <taxon>Pseudomonadota</taxon>
        <taxon>Gammaproteobacteria</taxon>
        <taxon>Enterobacterales</taxon>
        <taxon>Yersiniaceae</taxon>
        <taxon>Gibbsiella</taxon>
    </lineage>
</organism>
<dbReference type="Gene3D" id="3.10.129.10">
    <property type="entry name" value="Hotdog Thioesterase"/>
    <property type="match status" value="1"/>
</dbReference>
<dbReference type="PIRSF" id="PIRSF030962">
    <property type="entry name" value="Dehydrase_ECs4332_prd"/>
    <property type="match status" value="1"/>
</dbReference>
<dbReference type="RefSeq" id="WP_095845011.1">
    <property type="nucleotide sequence ID" value="NZ_CP014136.1"/>
</dbReference>
<sequence>MLPVELAKQLEGHQAQLLLKVEPELFWFRGHFPGQPLLPGVAQLEWVMHYGCQLLANGWRFNRVDNIKFQHPIVPGKILRLTLTWQPEKQLLAFTYSLAEGETEKTASSGKINLCQ</sequence>
<gene>
    <name evidence="2" type="ORF">AWC35_03075</name>
</gene>
<evidence type="ECO:0000313" key="2">
    <source>
        <dbReference type="EMBL" id="ATA18413.1"/>
    </source>
</evidence>